<dbReference type="GO" id="GO:0005886">
    <property type="term" value="C:plasma membrane"/>
    <property type="evidence" value="ECO:0007669"/>
    <property type="project" value="TreeGrafter"/>
</dbReference>
<dbReference type="EMBL" id="SPNC01000031">
    <property type="protein sequence ID" value="TFH96006.1"/>
    <property type="molecule type" value="Genomic_DNA"/>
</dbReference>
<dbReference type="RefSeq" id="WP_026215500.1">
    <property type="nucleotide sequence ID" value="NZ_CP197400.1"/>
</dbReference>
<dbReference type="AlphaFoldDB" id="A0A4Y8WQR7"/>
<gene>
    <name evidence="6" type="primary">mreC</name>
    <name evidence="6" type="ORF">E4P47_03245</name>
</gene>
<dbReference type="NCBIfam" id="NF010532">
    <property type="entry name" value="PRK13922.9-3"/>
    <property type="match status" value="1"/>
</dbReference>
<feature type="domain" description="Rod shape-determining protein MreC beta-barrel core" evidence="5">
    <location>
        <begin position="123"/>
        <end position="268"/>
    </location>
</feature>
<accession>A0A4Y8WQR7</accession>
<reference evidence="6 7" key="1">
    <citation type="submission" date="2019-03" db="EMBL/GenBank/DDBJ databases">
        <title>Porphyromonas levii Isolated from the Uterus of Dairy Cows.</title>
        <authorList>
            <person name="Francis A.M."/>
        </authorList>
    </citation>
    <scope>NUCLEOTIDE SEQUENCE [LARGE SCALE GENOMIC DNA]</scope>
    <source>
        <strain evidence="6 7">AF5678</strain>
    </source>
</reference>
<evidence type="ECO:0000313" key="6">
    <source>
        <dbReference type="EMBL" id="TFH96006.1"/>
    </source>
</evidence>
<dbReference type="PANTHER" id="PTHR34138:SF1">
    <property type="entry name" value="CELL SHAPE-DETERMINING PROTEIN MREC"/>
    <property type="match status" value="1"/>
</dbReference>
<dbReference type="STRING" id="1122973.GCA_000379925_00102"/>
<organism evidence="6 7">
    <name type="scientific">Porphyromonas levii</name>
    <dbReference type="NCBI Taxonomy" id="28114"/>
    <lineage>
        <taxon>Bacteria</taxon>
        <taxon>Pseudomonadati</taxon>
        <taxon>Bacteroidota</taxon>
        <taxon>Bacteroidia</taxon>
        <taxon>Bacteroidales</taxon>
        <taxon>Porphyromonadaceae</taxon>
        <taxon>Porphyromonas</taxon>
    </lineage>
</organism>
<dbReference type="InterPro" id="IPR055342">
    <property type="entry name" value="MreC_beta-barrel_core"/>
</dbReference>
<keyword evidence="3" id="KW-0133">Cell shape</keyword>
<evidence type="ECO:0000256" key="3">
    <source>
        <dbReference type="ARBA" id="ARBA00022960"/>
    </source>
</evidence>
<dbReference type="Pfam" id="PF04085">
    <property type="entry name" value="MreC"/>
    <property type="match status" value="1"/>
</dbReference>
<evidence type="ECO:0000256" key="2">
    <source>
        <dbReference type="ARBA" id="ARBA00013855"/>
    </source>
</evidence>
<evidence type="ECO:0000259" key="5">
    <source>
        <dbReference type="Pfam" id="PF04085"/>
    </source>
</evidence>
<name>A0A4Y8WQR7_9PORP</name>
<comment type="caution">
    <text evidence="6">The sequence shown here is derived from an EMBL/GenBank/DDBJ whole genome shotgun (WGS) entry which is preliminary data.</text>
</comment>
<dbReference type="GO" id="GO:0008360">
    <property type="term" value="P:regulation of cell shape"/>
    <property type="evidence" value="ECO:0007669"/>
    <property type="project" value="UniProtKB-KW"/>
</dbReference>
<dbReference type="GeneID" id="66796641"/>
<dbReference type="OrthoDB" id="9811827at2"/>
<evidence type="ECO:0000256" key="4">
    <source>
        <dbReference type="ARBA" id="ARBA00032089"/>
    </source>
</evidence>
<evidence type="ECO:0000313" key="7">
    <source>
        <dbReference type="Proteomes" id="UP000297225"/>
    </source>
</evidence>
<dbReference type="PANTHER" id="PTHR34138">
    <property type="entry name" value="CELL SHAPE-DETERMINING PROTEIN MREC"/>
    <property type="match status" value="1"/>
</dbReference>
<keyword evidence="7" id="KW-1185">Reference proteome</keyword>
<sequence length="284" mass="31955">MNRLLEFLRSNIHLIIFVLLEVGAFVWLFRGSTYHESVFLSSANRATGAVIEYANKSNEYIGLRDANIALMERAAQLEMENQQLKYQLKRLEVDSLAWQRLSTDSIIRPFPYHYEVAQVVGTTLFGGDNYLTIDIGSKDGVYNDMGVLSNLGVVGVVKTTGQKYAKVIPLVNRNFNLNCKPSPQSQFVGTLAWDGKDLEHSLLTNLPKHAPYNKGDSVVTSGYSSIFPEGLFVGTVEGEGDSPNDNFRALRIKLGAPFATLKYIYVVQNFEREEREEIERTENE</sequence>
<dbReference type="InterPro" id="IPR042177">
    <property type="entry name" value="Cell/Rod_1"/>
</dbReference>
<dbReference type="InterPro" id="IPR007221">
    <property type="entry name" value="MreC"/>
</dbReference>
<evidence type="ECO:0000256" key="1">
    <source>
        <dbReference type="ARBA" id="ARBA00009369"/>
    </source>
</evidence>
<dbReference type="Gene3D" id="2.40.10.340">
    <property type="entry name" value="Rod shape-determining protein MreC, domain 1"/>
    <property type="match status" value="1"/>
</dbReference>
<protein>
    <recommendedName>
        <fullName evidence="2">Cell shape-determining protein MreC</fullName>
    </recommendedName>
    <alternativeName>
        <fullName evidence="4">Cell shape protein MreC</fullName>
    </alternativeName>
</protein>
<dbReference type="Proteomes" id="UP000297225">
    <property type="component" value="Unassembled WGS sequence"/>
</dbReference>
<dbReference type="InterPro" id="IPR042175">
    <property type="entry name" value="Cell/Rod_MreC_2"/>
</dbReference>
<proteinExistence type="inferred from homology"/>
<comment type="similarity">
    <text evidence="1">Belongs to the MreC family.</text>
</comment>
<dbReference type="Gene3D" id="2.40.10.350">
    <property type="entry name" value="Rod shape-determining protein MreC, domain 2"/>
    <property type="match status" value="1"/>
</dbReference>